<accession>A0A7W9LPI5</accession>
<dbReference type="AlphaFoldDB" id="A0A7W9LPI5"/>
<sequence length="147" mass="15378">MSDELLRPTVQGLIGTSEKPWRLTSQAYVAFFGGVLASTTIAVVNARRLGVPPDKRRLMMLVGGLAFVAAVVVGALLADDGTGAARLGARVVAVVAILLLIRLQQPMDRAFVLRNGEYGSLWGPGLLAVFTLGLVEVLVIVALAGAL</sequence>
<feature type="transmembrane region" description="Helical" evidence="1">
    <location>
        <begin position="121"/>
        <end position="146"/>
    </location>
</feature>
<keyword evidence="3" id="KW-1185">Reference proteome</keyword>
<comment type="caution">
    <text evidence="2">The sequence shown here is derived from an EMBL/GenBank/DDBJ whole genome shotgun (WGS) entry which is preliminary data.</text>
</comment>
<proteinExistence type="predicted"/>
<keyword evidence="1" id="KW-0472">Membrane</keyword>
<dbReference type="EMBL" id="JACHMM010000001">
    <property type="protein sequence ID" value="MBB5791443.1"/>
    <property type="molecule type" value="Genomic_DNA"/>
</dbReference>
<dbReference type="RefSeq" id="WP_184828224.1">
    <property type="nucleotide sequence ID" value="NZ_JACHMM010000001.1"/>
</dbReference>
<keyword evidence="1" id="KW-1133">Transmembrane helix</keyword>
<evidence type="ECO:0000313" key="3">
    <source>
        <dbReference type="Proteomes" id="UP000542813"/>
    </source>
</evidence>
<name>A0A7W9LPI5_9ACTN</name>
<reference evidence="2 3" key="1">
    <citation type="submission" date="2020-08" db="EMBL/GenBank/DDBJ databases">
        <title>Sequencing the genomes of 1000 actinobacteria strains.</title>
        <authorList>
            <person name="Klenk H.-P."/>
        </authorList>
    </citation>
    <scope>NUCLEOTIDE SEQUENCE [LARGE SCALE GENOMIC DNA]</scope>
    <source>
        <strain evidence="2 3">DSM 102122</strain>
    </source>
</reference>
<dbReference type="Proteomes" id="UP000542813">
    <property type="component" value="Unassembled WGS sequence"/>
</dbReference>
<evidence type="ECO:0000256" key="1">
    <source>
        <dbReference type="SAM" id="Phobius"/>
    </source>
</evidence>
<evidence type="ECO:0000313" key="2">
    <source>
        <dbReference type="EMBL" id="MBB5791443.1"/>
    </source>
</evidence>
<feature type="transmembrane region" description="Helical" evidence="1">
    <location>
        <begin position="84"/>
        <end position="101"/>
    </location>
</feature>
<feature type="transmembrane region" description="Helical" evidence="1">
    <location>
        <begin position="58"/>
        <end position="78"/>
    </location>
</feature>
<gene>
    <name evidence="2" type="ORF">HD601_006018</name>
</gene>
<feature type="transmembrane region" description="Helical" evidence="1">
    <location>
        <begin position="27"/>
        <end position="46"/>
    </location>
</feature>
<keyword evidence="1" id="KW-0812">Transmembrane</keyword>
<protein>
    <submittedName>
        <fullName evidence="2">Uncharacterized protein</fullName>
    </submittedName>
</protein>
<organism evidence="2 3">
    <name type="scientific">Jiangella mangrovi</name>
    <dbReference type="NCBI Taxonomy" id="1524084"/>
    <lineage>
        <taxon>Bacteria</taxon>
        <taxon>Bacillati</taxon>
        <taxon>Actinomycetota</taxon>
        <taxon>Actinomycetes</taxon>
        <taxon>Jiangellales</taxon>
        <taxon>Jiangellaceae</taxon>
        <taxon>Jiangella</taxon>
    </lineage>
</organism>